<accession>A0AAE0HH35</accession>
<keyword evidence="1" id="KW-0732">Signal</keyword>
<evidence type="ECO:0000313" key="2">
    <source>
        <dbReference type="EMBL" id="KAK3296189.1"/>
    </source>
</evidence>
<organism evidence="2 3">
    <name type="scientific">Chaetomium fimeti</name>
    <dbReference type="NCBI Taxonomy" id="1854472"/>
    <lineage>
        <taxon>Eukaryota</taxon>
        <taxon>Fungi</taxon>
        <taxon>Dikarya</taxon>
        <taxon>Ascomycota</taxon>
        <taxon>Pezizomycotina</taxon>
        <taxon>Sordariomycetes</taxon>
        <taxon>Sordariomycetidae</taxon>
        <taxon>Sordariales</taxon>
        <taxon>Chaetomiaceae</taxon>
        <taxon>Chaetomium</taxon>
    </lineage>
</organism>
<dbReference type="AlphaFoldDB" id="A0AAE0HH35"/>
<evidence type="ECO:0000256" key="1">
    <source>
        <dbReference type="SAM" id="SignalP"/>
    </source>
</evidence>
<protein>
    <submittedName>
        <fullName evidence="2">Uncharacterized protein</fullName>
    </submittedName>
</protein>
<sequence length="316" mass="33364">MNGRLLLLAALAAAATGQECDYYSNNHCLKSPETVSTTVPFTPLFSAAPTFVYGVDELDSNDIETARDKDMFSIPAAYSGPVLKVAWWLEYDNKTVNLDRAQNRHYYAFAMETSSTNGVGGGANGCADLLGTECVRNLKEVVASRTFAASYVLGGMGYVMGQLAERPLRNLSCPEDIFGNTPSSLSAIQDAQLPLYLDGFDEFATIRDDGLITTPPPPGNASFTHVSGQFRYRTLEAHRAQGLVAVTVSWPAVDAVVGEPLNYTMDDVTVETACLRLGAAGGTGGGNGGGGENAAPRYRVGGGLVVAVVGALVIML</sequence>
<comment type="caution">
    <text evidence="2">The sequence shown here is derived from an EMBL/GenBank/DDBJ whole genome shotgun (WGS) entry which is preliminary data.</text>
</comment>
<reference evidence="2" key="1">
    <citation type="journal article" date="2023" name="Mol. Phylogenet. Evol.">
        <title>Genome-scale phylogeny and comparative genomics of the fungal order Sordariales.</title>
        <authorList>
            <person name="Hensen N."/>
            <person name="Bonometti L."/>
            <person name="Westerberg I."/>
            <person name="Brannstrom I.O."/>
            <person name="Guillou S."/>
            <person name="Cros-Aarteil S."/>
            <person name="Calhoun S."/>
            <person name="Haridas S."/>
            <person name="Kuo A."/>
            <person name="Mondo S."/>
            <person name="Pangilinan J."/>
            <person name="Riley R."/>
            <person name="LaButti K."/>
            <person name="Andreopoulos B."/>
            <person name="Lipzen A."/>
            <person name="Chen C."/>
            <person name="Yan M."/>
            <person name="Daum C."/>
            <person name="Ng V."/>
            <person name="Clum A."/>
            <person name="Steindorff A."/>
            <person name="Ohm R.A."/>
            <person name="Martin F."/>
            <person name="Silar P."/>
            <person name="Natvig D.O."/>
            <person name="Lalanne C."/>
            <person name="Gautier V."/>
            <person name="Ament-Velasquez S.L."/>
            <person name="Kruys A."/>
            <person name="Hutchinson M.I."/>
            <person name="Powell A.J."/>
            <person name="Barry K."/>
            <person name="Miller A.N."/>
            <person name="Grigoriev I.V."/>
            <person name="Debuchy R."/>
            <person name="Gladieux P."/>
            <person name="Hiltunen Thoren M."/>
            <person name="Johannesson H."/>
        </authorList>
    </citation>
    <scope>NUCLEOTIDE SEQUENCE</scope>
    <source>
        <strain evidence="2">CBS 168.71</strain>
    </source>
</reference>
<keyword evidence="3" id="KW-1185">Reference proteome</keyword>
<evidence type="ECO:0000313" key="3">
    <source>
        <dbReference type="Proteomes" id="UP001278766"/>
    </source>
</evidence>
<feature type="chain" id="PRO_5042034738" evidence="1">
    <location>
        <begin position="18"/>
        <end position="316"/>
    </location>
</feature>
<proteinExistence type="predicted"/>
<dbReference type="EMBL" id="JAUEPN010000004">
    <property type="protein sequence ID" value="KAK3296189.1"/>
    <property type="molecule type" value="Genomic_DNA"/>
</dbReference>
<name>A0AAE0HH35_9PEZI</name>
<dbReference type="Proteomes" id="UP001278766">
    <property type="component" value="Unassembled WGS sequence"/>
</dbReference>
<dbReference type="GeneID" id="87840836"/>
<feature type="signal peptide" evidence="1">
    <location>
        <begin position="1"/>
        <end position="17"/>
    </location>
</feature>
<dbReference type="RefSeq" id="XP_062659703.1">
    <property type="nucleotide sequence ID" value="XM_062803888.1"/>
</dbReference>
<gene>
    <name evidence="2" type="ORF">B0H64DRAFT_397612</name>
</gene>
<reference evidence="2" key="2">
    <citation type="submission" date="2023-06" db="EMBL/GenBank/DDBJ databases">
        <authorList>
            <consortium name="Lawrence Berkeley National Laboratory"/>
            <person name="Haridas S."/>
            <person name="Hensen N."/>
            <person name="Bonometti L."/>
            <person name="Westerberg I."/>
            <person name="Brannstrom I.O."/>
            <person name="Guillou S."/>
            <person name="Cros-Aarteil S."/>
            <person name="Calhoun S."/>
            <person name="Kuo A."/>
            <person name="Mondo S."/>
            <person name="Pangilinan J."/>
            <person name="Riley R."/>
            <person name="Labutti K."/>
            <person name="Andreopoulos B."/>
            <person name="Lipzen A."/>
            <person name="Chen C."/>
            <person name="Yanf M."/>
            <person name="Daum C."/>
            <person name="Ng V."/>
            <person name="Clum A."/>
            <person name="Steindorff A."/>
            <person name="Ohm R."/>
            <person name="Martin F."/>
            <person name="Silar P."/>
            <person name="Natvig D."/>
            <person name="Lalanne C."/>
            <person name="Gautier V."/>
            <person name="Ament-Velasquez S.L."/>
            <person name="Kruys A."/>
            <person name="Hutchinson M.I."/>
            <person name="Powell A.J."/>
            <person name="Barry K."/>
            <person name="Miller A.N."/>
            <person name="Grigoriev I.V."/>
            <person name="Debuchy R."/>
            <person name="Gladieux P."/>
            <person name="Thoren M.H."/>
            <person name="Johannesson H."/>
        </authorList>
    </citation>
    <scope>NUCLEOTIDE SEQUENCE</scope>
    <source>
        <strain evidence="2">CBS 168.71</strain>
    </source>
</reference>